<dbReference type="Pfam" id="PF13391">
    <property type="entry name" value="HNH_2"/>
    <property type="match status" value="1"/>
</dbReference>
<sequence>MKYWLGVTDNGWFEFLSQANVDEVNFWQPSGRAPFVGLEQGAPFLFKLKRPFNHVAGGGFFVKFSVLPLSIVWETFGYKNGASSREGFETMIRRLAPNPQARDPEIGCTVLAAPFFWPRETWIADPVAFAGNIVRGRYYDTTESNGTQLWNQVQARLDKQVLPDFGRVANQPVARYGDSILVKPRLGQGAFRVLVTDAYSRRCAITGESTLPVLEAAHILPFAECGPNEVSNGMLLRSDFHKLFDLGFVTVTEDFRVEVSQRIREEWFNGKAYYRLHGKELANLPETASQRPDAAFLRWHNEHCYQG</sequence>
<reference evidence="2" key="1">
    <citation type="submission" date="2021-04" db="EMBL/GenBank/DDBJ databases">
        <authorList>
            <person name="Hornung B."/>
        </authorList>
    </citation>
    <scope>NUCLEOTIDE SEQUENCE</scope>
    <source>
        <strain evidence="2">G5G6</strain>
    </source>
</reference>
<dbReference type="Proteomes" id="UP000742786">
    <property type="component" value="Unassembled WGS sequence"/>
</dbReference>
<organism evidence="2 3">
    <name type="scientific">Georgfuchsia toluolica</name>
    <dbReference type="NCBI Taxonomy" id="424218"/>
    <lineage>
        <taxon>Bacteria</taxon>
        <taxon>Pseudomonadati</taxon>
        <taxon>Pseudomonadota</taxon>
        <taxon>Betaproteobacteria</taxon>
        <taxon>Nitrosomonadales</taxon>
        <taxon>Sterolibacteriaceae</taxon>
        <taxon>Georgfuchsia</taxon>
    </lineage>
</organism>
<evidence type="ECO:0000313" key="3">
    <source>
        <dbReference type="Proteomes" id="UP000742786"/>
    </source>
</evidence>
<accession>A0A916J5F4</accession>
<evidence type="ECO:0000259" key="1">
    <source>
        <dbReference type="Pfam" id="PF13391"/>
    </source>
</evidence>
<dbReference type="GO" id="GO:0004519">
    <property type="term" value="F:endonuclease activity"/>
    <property type="evidence" value="ECO:0007669"/>
    <property type="project" value="UniProtKB-KW"/>
</dbReference>
<protein>
    <submittedName>
        <fullName evidence="2">Restriction endonuclease</fullName>
    </submittedName>
</protein>
<proteinExistence type="predicted"/>
<evidence type="ECO:0000313" key="2">
    <source>
        <dbReference type="EMBL" id="CAG4884549.1"/>
    </source>
</evidence>
<gene>
    <name evidence="2" type="ORF">GTOL_12432</name>
</gene>
<keyword evidence="2" id="KW-0255">Endonuclease</keyword>
<dbReference type="AlphaFoldDB" id="A0A916J5F4"/>
<dbReference type="RefSeq" id="WP_220636388.1">
    <property type="nucleotide sequence ID" value="NZ_CAJQUM010000001.1"/>
</dbReference>
<keyword evidence="3" id="KW-1185">Reference proteome</keyword>
<feature type="domain" description="HNH nuclease" evidence="1">
    <location>
        <begin position="203"/>
        <end position="251"/>
    </location>
</feature>
<name>A0A916J5F4_9PROT</name>
<keyword evidence="2" id="KW-0540">Nuclease</keyword>
<keyword evidence="2" id="KW-0378">Hydrolase</keyword>
<dbReference type="EMBL" id="CAJQUM010000001">
    <property type="protein sequence ID" value="CAG4884549.1"/>
    <property type="molecule type" value="Genomic_DNA"/>
</dbReference>
<comment type="caution">
    <text evidence="2">The sequence shown here is derived from an EMBL/GenBank/DDBJ whole genome shotgun (WGS) entry which is preliminary data.</text>
</comment>
<dbReference type="InterPro" id="IPR003615">
    <property type="entry name" value="HNH_nuc"/>
</dbReference>